<evidence type="ECO:0000259" key="5">
    <source>
        <dbReference type="PROSITE" id="PS51192"/>
    </source>
</evidence>
<dbReference type="CDD" id="cd18791">
    <property type="entry name" value="SF2_C_RHA"/>
    <property type="match status" value="1"/>
</dbReference>
<dbReference type="Gene3D" id="1.20.120.1080">
    <property type="match status" value="1"/>
</dbReference>
<evidence type="ECO:0000256" key="2">
    <source>
        <dbReference type="ARBA" id="ARBA00022801"/>
    </source>
</evidence>
<keyword evidence="1" id="KW-0547">Nucleotide-binding</keyword>
<dbReference type="NCBIfam" id="TIGR01970">
    <property type="entry name" value="DEAH_box_HrpB"/>
    <property type="match status" value="1"/>
</dbReference>
<evidence type="ECO:0000256" key="3">
    <source>
        <dbReference type="ARBA" id="ARBA00022806"/>
    </source>
</evidence>
<dbReference type="InterPro" id="IPR013689">
    <property type="entry name" value="RNA_helicase_ATP-dep_HrpB_C"/>
</dbReference>
<name>A0A9X1WKM7_9BACL</name>
<gene>
    <name evidence="7" type="primary">hrpB</name>
    <name evidence="7" type="ORF">MUG84_03110</name>
</gene>
<dbReference type="PANTHER" id="PTHR43519:SF1">
    <property type="entry name" value="ATP-DEPENDENT RNA HELICASE HRPB"/>
    <property type="match status" value="1"/>
</dbReference>
<keyword evidence="8" id="KW-1185">Reference proteome</keyword>
<dbReference type="RefSeq" id="WP_244719664.1">
    <property type="nucleotide sequence ID" value="NZ_JALIRP010000001.1"/>
</dbReference>
<dbReference type="InterPro" id="IPR014001">
    <property type="entry name" value="Helicase_ATP-bd"/>
</dbReference>
<dbReference type="Pfam" id="PF00271">
    <property type="entry name" value="Helicase_C"/>
    <property type="match status" value="1"/>
</dbReference>
<organism evidence="7 8">
    <name type="scientific">Paenibacillus mangrovi</name>
    <dbReference type="NCBI Taxonomy" id="2931978"/>
    <lineage>
        <taxon>Bacteria</taxon>
        <taxon>Bacillati</taxon>
        <taxon>Bacillota</taxon>
        <taxon>Bacilli</taxon>
        <taxon>Bacillales</taxon>
        <taxon>Paenibacillaceae</taxon>
        <taxon>Paenibacillus</taxon>
    </lineage>
</organism>
<evidence type="ECO:0000256" key="1">
    <source>
        <dbReference type="ARBA" id="ARBA00022741"/>
    </source>
</evidence>
<dbReference type="Pfam" id="PF00270">
    <property type="entry name" value="DEAD"/>
    <property type="match status" value="1"/>
</dbReference>
<dbReference type="InterPro" id="IPR007502">
    <property type="entry name" value="Helicase-assoc_dom"/>
</dbReference>
<dbReference type="Pfam" id="PF04408">
    <property type="entry name" value="WHD_HA2"/>
    <property type="match status" value="1"/>
</dbReference>
<reference evidence="7" key="1">
    <citation type="submission" date="2022-04" db="EMBL/GenBank/DDBJ databases">
        <title>Paenibacillus mangrovi sp. nov., a novel endophytic bacterium isolated from bark of Kandelia candel.</title>
        <authorList>
            <person name="Tuo L."/>
        </authorList>
    </citation>
    <scope>NUCLEOTIDE SEQUENCE</scope>
    <source>
        <strain evidence="7">KQZ6P-2</strain>
    </source>
</reference>
<sequence length="831" mass="92295">MNELPIQRVLQGLLERLGSGTSAVLIAEPGAGKTTQVPLAFLNEPWLEGRKIIMLEPRRLAARSAAEYMSRMLGEQTGETVGYRVRMDSKAGRNTRIEVVTEGILTRMIQSDPELDHVGMIIFDEFHERNLQGDLGLALALESRAVLREDLRLLVMSATLEAEPVAALMGDAPIINCPGRQFPVETIYKPMAAGYKLEQHMAAVISEAAVAHPGDVLAFLPGAGEIRRVQAELERGGLPADSVIRPLYGQLPQKEQDAAVRPDPENRKKIILSTSIAETSLTIEGVRIVVDSGLMRTQLFSARTGMPYLATGQVSRASADQRRGRAGRTAPGVVYRLWSLEVQDHLRQRNLPEILETDLTPLALELAAWGVTEPESMLWLDPPPEAAYERGRELLYRLGAVNENGTITSRGKRMAGLGMHPRLAGMLLQAAEIGQGSLASTIAALLQERDIFHCGSLDRDADIRGRLEAVILWERRGIAAANTDEAALKRVAQESRHIRKLLGISDGEDMDIEKSGLLLSFAYPDRIGQSRGDGRFLLTSGRGVEFPRAQLLSRCAYLTVAEVDDQKGAEGKILLAAPLSIEDLYRYHTEEIEEELIVEWDSTSGSVKARNQTRLSAMVLRESSASQPSSELVAEALLTGIRSEGLGLLPWTKQAKQLRQRLQLMHLADPQWPDMSDEALLECMEDWLFPYILGMRNRADLQKLQLTSILEHMLGWDRKIRLDQEVPTHITVPSGSRIAVDYSDPAQPVLAVKLQEMFGLYETPRIGHGKIPLTLHLLSPAQRPVQITSDLASFWKDGYFDVKKDLKGRYPKHYWPDDPMEAVPTKRTRPR</sequence>
<comment type="caution">
    <text evidence="7">The sequence shown here is derived from an EMBL/GenBank/DDBJ whole genome shotgun (WGS) entry which is preliminary data.</text>
</comment>
<dbReference type="GO" id="GO:0004386">
    <property type="term" value="F:helicase activity"/>
    <property type="evidence" value="ECO:0007669"/>
    <property type="project" value="UniProtKB-KW"/>
</dbReference>
<dbReference type="SMART" id="SM00847">
    <property type="entry name" value="HA2"/>
    <property type="match status" value="1"/>
</dbReference>
<dbReference type="InterPro" id="IPR049614">
    <property type="entry name" value="HrpB_DEXH"/>
</dbReference>
<feature type="domain" description="Helicase ATP-binding" evidence="5">
    <location>
        <begin position="14"/>
        <end position="178"/>
    </location>
</feature>
<keyword evidence="2" id="KW-0378">Hydrolase</keyword>
<accession>A0A9X1WKM7</accession>
<evidence type="ECO:0000313" key="7">
    <source>
        <dbReference type="EMBL" id="MCJ8010733.1"/>
    </source>
</evidence>
<dbReference type="PROSITE" id="PS51194">
    <property type="entry name" value="HELICASE_CTER"/>
    <property type="match status" value="1"/>
</dbReference>
<keyword evidence="3 7" id="KW-0347">Helicase</keyword>
<dbReference type="Gene3D" id="3.40.50.300">
    <property type="entry name" value="P-loop containing nucleotide triphosphate hydrolases"/>
    <property type="match status" value="2"/>
</dbReference>
<dbReference type="PROSITE" id="PS51192">
    <property type="entry name" value="HELICASE_ATP_BIND_1"/>
    <property type="match status" value="1"/>
</dbReference>
<evidence type="ECO:0000259" key="6">
    <source>
        <dbReference type="PROSITE" id="PS51194"/>
    </source>
</evidence>
<dbReference type="GO" id="GO:0016787">
    <property type="term" value="F:hydrolase activity"/>
    <property type="evidence" value="ECO:0007669"/>
    <property type="project" value="UniProtKB-KW"/>
</dbReference>
<proteinExistence type="predicted"/>
<dbReference type="FunFam" id="3.40.50.300:FF:002125">
    <property type="entry name" value="ATP-dependent helicase HrpB"/>
    <property type="match status" value="1"/>
</dbReference>
<dbReference type="InterPro" id="IPR048333">
    <property type="entry name" value="HA2_WH"/>
</dbReference>
<evidence type="ECO:0000256" key="4">
    <source>
        <dbReference type="ARBA" id="ARBA00022840"/>
    </source>
</evidence>
<dbReference type="PANTHER" id="PTHR43519">
    <property type="entry name" value="ATP-DEPENDENT RNA HELICASE HRPB"/>
    <property type="match status" value="1"/>
</dbReference>
<feature type="domain" description="Helicase C-terminal" evidence="6">
    <location>
        <begin position="196"/>
        <end position="370"/>
    </location>
</feature>
<dbReference type="InterPro" id="IPR010225">
    <property type="entry name" value="HrpB"/>
</dbReference>
<dbReference type="CDD" id="cd17990">
    <property type="entry name" value="DEXHc_HrpB"/>
    <property type="match status" value="1"/>
</dbReference>
<dbReference type="InterPro" id="IPR027417">
    <property type="entry name" value="P-loop_NTPase"/>
</dbReference>
<dbReference type="InterPro" id="IPR001650">
    <property type="entry name" value="Helicase_C-like"/>
</dbReference>
<dbReference type="AlphaFoldDB" id="A0A9X1WKM7"/>
<dbReference type="InterPro" id="IPR011545">
    <property type="entry name" value="DEAD/DEAH_box_helicase_dom"/>
</dbReference>
<dbReference type="GO" id="GO:0003676">
    <property type="term" value="F:nucleic acid binding"/>
    <property type="evidence" value="ECO:0007669"/>
    <property type="project" value="InterPro"/>
</dbReference>
<dbReference type="SMART" id="SM00487">
    <property type="entry name" value="DEXDc"/>
    <property type="match status" value="1"/>
</dbReference>
<protein>
    <submittedName>
        <fullName evidence="7">ATP-dependent helicase HrpB</fullName>
    </submittedName>
</protein>
<dbReference type="GO" id="GO:0005524">
    <property type="term" value="F:ATP binding"/>
    <property type="evidence" value="ECO:0007669"/>
    <property type="project" value="UniProtKB-KW"/>
</dbReference>
<dbReference type="PIRSF" id="PIRSF005496">
    <property type="entry name" value="ATP_hel_hrpB"/>
    <property type="match status" value="1"/>
</dbReference>
<dbReference type="Proteomes" id="UP001139347">
    <property type="component" value="Unassembled WGS sequence"/>
</dbReference>
<dbReference type="EMBL" id="JALIRP010000001">
    <property type="protein sequence ID" value="MCJ8010733.1"/>
    <property type="molecule type" value="Genomic_DNA"/>
</dbReference>
<dbReference type="Pfam" id="PF08482">
    <property type="entry name" value="HrpB_C"/>
    <property type="match status" value="1"/>
</dbReference>
<dbReference type="SUPFAM" id="SSF52540">
    <property type="entry name" value="P-loop containing nucleoside triphosphate hydrolases"/>
    <property type="match status" value="1"/>
</dbReference>
<dbReference type="SMART" id="SM00490">
    <property type="entry name" value="HELICc"/>
    <property type="match status" value="1"/>
</dbReference>
<evidence type="ECO:0000313" key="8">
    <source>
        <dbReference type="Proteomes" id="UP001139347"/>
    </source>
</evidence>
<keyword evidence="4" id="KW-0067">ATP-binding</keyword>